<dbReference type="Gene3D" id="1.20.5.2440">
    <property type="match status" value="1"/>
</dbReference>
<feature type="domain" description="C2" evidence="7">
    <location>
        <begin position="1"/>
        <end position="107"/>
    </location>
</feature>
<dbReference type="InterPro" id="IPR037789">
    <property type="entry name" value="FIP_classI"/>
</dbReference>
<reference evidence="9 10" key="1">
    <citation type="submission" date="2023-09" db="EMBL/GenBank/DDBJ databases">
        <title>Genomes of two closely related lineages of the louse Polyplax serrata with different host specificities.</title>
        <authorList>
            <person name="Martinu J."/>
            <person name="Tarabai H."/>
            <person name="Stefka J."/>
            <person name="Hypsa V."/>
        </authorList>
    </citation>
    <scope>NUCLEOTIDE SEQUENCE [LARGE SCALE GENOMIC DNA]</scope>
    <source>
        <strain evidence="9">98ZLc_SE</strain>
    </source>
</reference>
<evidence type="ECO:0000256" key="3">
    <source>
        <dbReference type="ARBA" id="ARBA00022553"/>
    </source>
</evidence>
<organism evidence="9 10">
    <name type="scientific">Polyplax serrata</name>
    <name type="common">Common mouse louse</name>
    <dbReference type="NCBI Taxonomy" id="468196"/>
    <lineage>
        <taxon>Eukaryota</taxon>
        <taxon>Metazoa</taxon>
        <taxon>Ecdysozoa</taxon>
        <taxon>Arthropoda</taxon>
        <taxon>Hexapoda</taxon>
        <taxon>Insecta</taxon>
        <taxon>Pterygota</taxon>
        <taxon>Neoptera</taxon>
        <taxon>Paraneoptera</taxon>
        <taxon>Psocodea</taxon>
        <taxon>Troctomorpha</taxon>
        <taxon>Phthiraptera</taxon>
        <taxon>Anoplura</taxon>
        <taxon>Polyplacidae</taxon>
        <taxon>Polyplax</taxon>
    </lineage>
</organism>
<evidence type="ECO:0000256" key="2">
    <source>
        <dbReference type="ARBA" id="ARBA00022448"/>
    </source>
</evidence>
<accession>A0ABR1B5L5</accession>
<keyword evidence="3" id="KW-0597">Phosphoprotein</keyword>
<dbReference type="Proteomes" id="UP001359485">
    <property type="component" value="Unassembled WGS sequence"/>
</dbReference>
<keyword evidence="10" id="KW-1185">Reference proteome</keyword>
<feature type="region of interest" description="Disordered" evidence="6">
    <location>
        <begin position="299"/>
        <end position="390"/>
    </location>
</feature>
<evidence type="ECO:0000259" key="7">
    <source>
        <dbReference type="PROSITE" id="PS50004"/>
    </source>
</evidence>
<evidence type="ECO:0000256" key="6">
    <source>
        <dbReference type="SAM" id="MobiDB-lite"/>
    </source>
</evidence>
<dbReference type="EMBL" id="JAWJWF010000003">
    <property type="protein sequence ID" value="KAK6635229.1"/>
    <property type="molecule type" value="Genomic_DNA"/>
</dbReference>
<evidence type="ECO:0000256" key="1">
    <source>
        <dbReference type="ARBA" id="ARBA00004172"/>
    </source>
</evidence>
<comment type="subcellular location">
    <subcellularLocation>
        <location evidence="1">Recycling endosome</location>
    </subcellularLocation>
</comment>
<dbReference type="InterPro" id="IPR035892">
    <property type="entry name" value="C2_domain_sf"/>
</dbReference>
<dbReference type="InterPro" id="IPR037245">
    <property type="entry name" value="FIP-RBD_C_sf"/>
</dbReference>
<dbReference type="PANTHER" id="PTHR15746:SF23">
    <property type="entry name" value="RAB11 INTERACTING PROTEIN, ISOFORM A"/>
    <property type="match status" value="1"/>
</dbReference>
<dbReference type="InterPro" id="IPR000008">
    <property type="entry name" value="C2_dom"/>
</dbReference>
<name>A0ABR1B5L5_POLSC</name>
<comment type="caution">
    <text evidence="9">The sequence shown here is derived from an EMBL/GenBank/DDBJ whole genome shotgun (WGS) entry which is preliminary data.</text>
</comment>
<dbReference type="SMART" id="SM00239">
    <property type="entry name" value="C2"/>
    <property type="match status" value="1"/>
</dbReference>
<dbReference type="PANTHER" id="PTHR15746">
    <property type="entry name" value="RAB11-RELATED"/>
    <property type="match status" value="1"/>
</dbReference>
<evidence type="ECO:0000313" key="10">
    <source>
        <dbReference type="Proteomes" id="UP001359485"/>
    </source>
</evidence>
<proteinExistence type="predicted"/>
<gene>
    <name evidence="9" type="ORF">RUM44_000480</name>
</gene>
<evidence type="ECO:0000256" key="4">
    <source>
        <dbReference type="ARBA" id="ARBA00022753"/>
    </source>
</evidence>
<protein>
    <submittedName>
        <fullName evidence="9">Uncharacterized protein</fullName>
    </submittedName>
</protein>
<dbReference type="PROSITE" id="PS51511">
    <property type="entry name" value="FIP_RBD"/>
    <property type="match status" value="1"/>
</dbReference>
<dbReference type="Pfam" id="PF00168">
    <property type="entry name" value="C2"/>
    <property type="match status" value="1"/>
</dbReference>
<feature type="compositionally biased region" description="Basic and acidic residues" evidence="6">
    <location>
        <begin position="332"/>
        <end position="370"/>
    </location>
</feature>
<dbReference type="Pfam" id="PF09457">
    <property type="entry name" value="RBD-FIP"/>
    <property type="match status" value="1"/>
</dbReference>
<keyword evidence="5" id="KW-0653">Protein transport</keyword>
<keyword evidence="4" id="KW-0967">Endosome</keyword>
<dbReference type="SUPFAM" id="SSF49562">
    <property type="entry name" value="C2 domain (Calcium/lipid-binding domain, CaLB)"/>
    <property type="match status" value="1"/>
</dbReference>
<evidence type="ECO:0000313" key="9">
    <source>
        <dbReference type="EMBL" id="KAK6635229.1"/>
    </source>
</evidence>
<dbReference type="InterPro" id="IPR019018">
    <property type="entry name" value="Rab-bd_FIP-RBD"/>
</dbReference>
<sequence length="512" mass="58678">MWSPTHVQVTIQKAKDLLIKGNNGTNNSFVTIAVGKEKYQTSIKEKEGKDVQWHEQCELLIPHSGNTASIVLTVLHRNGLGIDEFLGQVDIPLSSFDVYERPKSRWYKLHGKPGKEKGKDKERGELEVRIGFTVKASTGSLMDLSKKEKFRTSLGQLSNKVTGSLLSLNTGDKGNGIKQIAKSISKKVSKKKRHSIAGDEISFERSKENLSSNVDPGVISEDEDEFTFDNLSHKSSATSINQNQGLENLAGGEFLRRSSLEPTRSPRLFNRLEKGEDEWTQKLFNKGDIVKRFSSGSLRFRSNDLSPHLNGLNANEEKSTIHESALSTNNQSEKENEKQKEKEKEREKEREREREREKEREKEKENRDNEGVPVQRTKPPPLERRSLTSTFLEKQITPEIESKLSKAFQIPQFKKKDKKAIERFVVGEEVTKVVEEQSKHSKDVLRQFESKSRDDLIDMVIELQKDINRSNHHLKELEDYLDQLLLKVMETTPRILQNPYISCKTQASYNYR</sequence>
<dbReference type="Gene3D" id="2.60.40.150">
    <property type="entry name" value="C2 domain"/>
    <property type="match status" value="1"/>
</dbReference>
<keyword evidence="2" id="KW-0813">Transport</keyword>
<feature type="domain" description="FIP-RBD" evidence="8">
    <location>
        <begin position="437"/>
        <end position="499"/>
    </location>
</feature>
<dbReference type="PROSITE" id="PS50004">
    <property type="entry name" value="C2"/>
    <property type="match status" value="1"/>
</dbReference>
<evidence type="ECO:0000256" key="5">
    <source>
        <dbReference type="ARBA" id="ARBA00022927"/>
    </source>
</evidence>
<evidence type="ECO:0000259" key="8">
    <source>
        <dbReference type="PROSITE" id="PS51511"/>
    </source>
</evidence>
<dbReference type="SUPFAM" id="SSF144270">
    <property type="entry name" value="Eferin C-derminal domain-like"/>
    <property type="match status" value="1"/>
</dbReference>